<dbReference type="Proteomes" id="UP001165085">
    <property type="component" value="Unassembled WGS sequence"/>
</dbReference>
<dbReference type="InterPro" id="IPR050955">
    <property type="entry name" value="Plant_Biomass_Hydrol_Est"/>
</dbReference>
<dbReference type="EMBL" id="BRXY01000193">
    <property type="protein sequence ID" value="GMH75890.1"/>
    <property type="molecule type" value="Genomic_DNA"/>
</dbReference>
<dbReference type="Pfam" id="PF00756">
    <property type="entry name" value="Esterase"/>
    <property type="match status" value="1"/>
</dbReference>
<proteinExistence type="predicted"/>
<evidence type="ECO:0008006" key="4">
    <source>
        <dbReference type="Google" id="ProtNLM"/>
    </source>
</evidence>
<dbReference type="InterPro" id="IPR000801">
    <property type="entry name" value="Esterase-like"/>
</dbReference>
<dbReference type="SUPFAM" id="SSF53474">
    <property type="entry name" value="alpha/beta-Hydrolases"/>
    <property type="match status" value="1"/>
</dbReference>
<dbReference type="PANTHER" id="PTHR43037:SF1">
    <property type="entry name" value="BLL1128 PROTEIN"/>
    <property type="match status" value="1"/>
</dbReference>
<sequence>MEPSKEPTLKDPILAPPGVLTLMSNDDLTYWLFIPSVPCSGPRPSMLFLHGAGGVNNPSNVRSQSLTRMLDSPSYASKIPHIIIMPIAPQRDWTQHTSKVLTLLDSLIESLNLDSTKITLSGQSMGGHGVWNLAQQSPTRWSTIIPICGYVDRSDPTPLPSTFSLTELRSSNIWLFHGEDDSVVSVQHSDNIVEALRALGASDNLKYTRYASGVSPPCKTKVKDLVGHGCYELAFKEEELWKWIESKW</sequence>
<evidence type="ECO:0000256" key="1">
    <source>
        <dbReference type="ARBA" id="ARBA00022729"/>
    </source>
</evidence>
<accession>A0A9W7EFA3</accession>
<evidence type="ECO:0000313" key="2">
    <source>
        <dbReference type="EMBL" id="GMH75890.1"/>
    </source>
</evidence>
<dbReference type="PANTHER" id="PTHR43037">
    <property type="entry name" value="UNNAMED PRODUCT-RELATED"/>
    <property type="match status" value="1"/>
</dbReference>
<name>A0A9W7EFA3_9STRA</name>
<comment type="caution">
    <text evidence="2">The sequence shown here is derived from an EMBL/GenBank/DDBJ whole genome shotgun (WGS) entry which is preliminary data.</text>
</comment>
<organism evidence="2 3">
    <name type="scientific">Triparma strigata</name>
    <dbReference type="NCBI Taxonomy" id="1606541"/>
    <lineage>
        <taxon>Eukaryota</taxon>
        <taxon>Sar</taxon>
        <taxon>Stramenopiles</taxon>
        <taxon>Ochrophyta</taxon>
        <taxon>Bolidophyceae</taxon>
        <taxon>Parmales</taxon>
        <taxon>Triparmaceae</taxon>
        <taxon>Triparma</taxon>
    </lineage>
</organism>
<protein>
    <recommendedName>
        <fullName evidence="4">Phospholipase/carboxylesterase/thioesterase domain-containing protein</fullName>
    </recommendedName>
</protein>
<reference evidence="3" key="1">
    <citation type="journal article" date="2023" name="Commun. Biol.">
        <title>Genome analysis of Parmales, the sister group of diatoms, reveals the evolutionary specialization of diatoms from phago-mixotrophs to photoautotrophs.</title>
        <authorList>
            <person name="Ban H."/>
            <person name="Sato S."/>
            <person name="Yoshikawa S."/>
            <person name="Yamada K."/>
            <person name="Nakamura Y."/>
            <person name="Ichinomiya M."/>
            <person name="Sato N."/>
            <person name="Blanc-Mathieu R."/>
            <person name="Endo H."/>
            <person name="Kuwata A."/>
            <person name="Ogata H."/>
        </authorList>
    </citation>
    <scope>NUCLEOTIDE SEQUENCE [LARGE SCALE GENOMIC DNA]</scope>
    <source>
        <strain evidence="3">NIES 3701</strain>
    </source>
</reference>
<dbReference type="InterPro" id="IPR029058">
    <property type="entry name" value="AB_hydrolase_fold"/>
</dbReference>
<dbReference type="OrthoDB" id="2152248at2759"/>
<dbReference type="AlphaFoldDB" id="A0A9W7EFA3"/>
<keyword evidence="1" id="KW-0732">Signal</keyword>
<gene>
    <name evidence="2" type="ORF">TrST_g27</name>
</gene>
<evidence type="ECO:0000313" key="3">
    <source>
        <dbReference type="Proteomes" id="UP001165085"/>
    </source>
</evidence>
<dbReference type="Gene3D" id="3.40.50.1820">
    <property type="entry name" value="alpha/beta hydrolase"/>
    <property type="match status" value="1"/>
</dbReference>
<keyword evidence="3" id="KW-1185">Reference proteome</keyword>